<dbReference type="Gene3D" id="3.40.980.10">
    <property type="entry name" value="MoaB/Mog-like domain"/>
    <property type="match status" value="1"/>
</dbReference>
<evidence type="ECO:0000313" key="4">
    <source>
        <dbReference type="EMBL" id="EKX92087.1"/>
    </source>
</evidence>
<protein>
    <submittedName>
        <fullName evidence="4">Molybdopterin binding domain protein</fullName>
    </submittedName>
</protein>
<dbReference type="SUPFAM" id="SSF53218">
    <property type="entry name" value="Molybdenum cofactor biosynthesis proteins"/>
    <property type="match status" value="1"/>
</dbReference>
<dbReference type="AlphaFoldDB" id="L1MLH0"/>
<dbReference type="PATRIC" id="fig|1035195.3.peg.341"/>
<dbReference type="GeneID" id="84896769"/>
<dbReference type="HOGENOM" id="CLU_077358_4_1_11"/>
<evidence type="ECO:0000256" key="2">
    <source>
        <dbReference type="ARBA" id="ARBA00023150"/>
    </source>
</evidence>
<keyword evidence="2" id="KW-0501">Molybdenum cofactor biosynthesis</keyword>
<accession>L1MLH0</accession>
<evidence type="ECO:0000313" key="5">
    <source>
        <dbReference type="Proteomes" id="UP000010445"/>
    </source>
</evidence>
<dbReference type="UniPathway" id="UPA00344"/>
<dbReference type="OrthoDB" id="9794429at2"/>
<dbReference type="InterPro" id="IPR051920">
    <property type="entry name" value="MPT_Adenylyltrnsfr/MoaC-Rel"/>
</dbReference>
<dbReference type="Pfam" id="PF00994">
    <property type="entry name" value="MoCF_biosynth"/>
    <property type="match status" value="1"/>
</dbReference>
<dbReference type="PANTHER" id="PTHR43764">
    <property type="entry name" value="MOLYBDENUM COFACTOR BIOSYNTHESIS"/>
    <property type="match status" value="1"/>
</dbReference>
<organism evidence="4 5">
    <name type="scientific">Corynebacterium durum F0235</name>
    <dbReference type="NCBI Taxonomy" id="1035195"/>
    <lineage>
        <taxon>Bacteria</taxon>
        <taxon>Bacillati</taxon>
        <taxon>Actinomycetota</taxon>
        <taxon>Actinomycetes</taxon>
        <taxon>Mycobacteriales</taxon>
        <taxon>Corynebacteriaceae</taxon>
        <taxon>Corynebacterium</taxon>
    </lineage>
</organism>
<dbReference type="RefSeq" id="WP_006062066.1">
    <property type="nucleotide sequence ID" value="NZ_KB290822.1"/>
</dbReference>
<evidence type="ECO:0000256" key="1">
    <source>
        <dbReference type="ARBA" id="ARBA00005046"/>
    </source>
</evidence>
<dbReference type="STRING" id="1035195.HMPREF9997_00372"/>
<dbReference type="InterPro" id="IPR008284">
    <property type="entry name" value="MoCF_biosynth_CS"/>
</dbReference>
<sequence>MKSALVVVVSTRAAQGIYEDQTGPILVQWLRKLGFSTPEARVVADADVADELRTAITPDLNVLITTGGTGLSDDDRTVEAVTPYLDRELPGVVNAFWRKGEESTPLSVVSRAVAGVSGRTFIMTLPGSRGAVADGIAVLTPIIMPITDMLEGTHTHD</sequence>
<dbReference type="Proteomes" id="UP000010445">
    <property type="component" value="Unassembled WGS sequence"/>
</dbReference>
<dbReference type="PROSITE" id="PS01078">
    <property type="entry name" value="MOCF_BIOSYNTHESIS_1"/>
    <property type="match status" value="1"/>
</dbReference>
<dbReference type="EMBL" id="AMEM01000007">
    <property type="protein sequence ID" value="EKX92087.1"/>
    <property type="molecule type" value="Genomic_DNA"/>
</dbReference>
<comment type="pathway">
    <text evidence="1">Cofactor biosynthesis; molybdopterin biosynthesis.</text>
</comment>
<dbReference type="PANTHER" id="PTHR43764:SF1">
    <property type="entry name" value="MOLYBDOPTERIN MOLYBDOTRANSFERASE"/>
    <property type="match status" value="1"/>
</dbReference>
<comment type="caution">
    <text evidence="4">The sequence shown here is derived from an EMBL/GenBank/DDBJ whole genome shotgun (WGS) entry which is preliminary data.</text>
</comment>
<name>L1MLH0_9CORY</name>
<dbReference type="InterPro" id="IPR001453">
    <property type="entry name" value="MoaB/Mog_dom"/>
</dbReference>
<dbReference type="GO" id="GO:0006777">
    <property type="term" value="P:Mo-molybdopterin cofactor biosynthetic process"/>
    <property type="evidence" value="ECO:0007669"/>
    <property type="project" value="UniProtKB-KW"/>
</dbReference>
<gene>
    <name evidence="4" type="ORF">HMPREF9997_00372</name>
</gene>
<dbReference type="InterPro" id="IPR036425">
    <property type="entry name" value="MoaB/Mog-like_dom_sf"/>
</dbReference>
<dbReference type="eggNOG" id="COG0521">
    <property type="taxonomic scope" value="Bacteria"/>
</dbReference>
<feature type="domain" description="MoaB/Mog" evidence="3">
    <location>
        <begin position="5"/>
        <end position="145"/>
    </location>
</feature>
<dbReference type="CDD" id="cd00886">
    <property type="entry name" value="MogA_MoaB"/>
    <property type="match status" value="1"/>
</dbReference>
<keyword evidence="5" id="KW-1185">Reference proteome</keyword>
<dbReference type="SMART" id="SM00852">
    <property type="entry name" value="MoCF_biosynth"/>
    <property type="match status" value="1"/>
</dbReference>
<proteinExistence type="predicted"/>
<evidence type="ECO:0000259" key="3">
    <source>
        <dbReference type="SMART" id="SM00852"/>
    </source>
</evidence>
<reference evidence="4 5" key="1">
    <citation type="submission" date="2012-05" db="EMBL/GenBank/DDBJ databases">
        <authorList>
            <person name="Weinstock G."/>
            <person name="Sodergren E."/>
            <person name="Lobos E.A."/>
            <person name="Fulton L."/>
            <person name="Fulton R."/>
            <person name="Courtney L."/>
            <person name="Fronick C."/>
            <person name="O'Laughlin M."/>
            <person name="Godfrey J."/>
            <person name="Wilson R.M."/>
            <person name="Miner T."/>
            <person name="Farmer C."/>
            <person name="Delehaunty K."/>
            <person name="Cordes M."/>
            <person name="Minx P."/>
            <person name="Tomlinson C."/>
            <person name="Chen J."/>
            <person name="Wollam A."/>
            <person name="Pepin K.H."/>
            <person name="Bhonagiri V."/>
            <person name="Zhang X."/>
            <person name="Suruliraj S."/>
            <person name="Warren W."/>
            <person name="Mitreva M."/>
            <person name="Mardis E.R."/>
            <person name="Wilson R.K."/>
        </authorList>
    </citation>
    <scope>NUCLEOTIDE SEQUENCE [LARGE SCALE GENOMIC DNA]</scope>
    <source>
        <strain evidence="4 5">F0235</strain>
    </source>
</reference>